<reference evidence="3 4" key="1">
    <citation type="submission" date="2024-01" db="EMBL/GenBank/DDBJ databases">
        <authorList>
            <person name="Allen C."/>
            <person name="Tagirdzhanova G."/>
        </authorList>
    </citation>
    <scope>NUCLEOTIDE SEQUENCE [LARGE SCALE GENOMIC DNA]</scope>
</reference>
<accession>A0ABP0AXC2</accession>
<organism evidence="3 4">
    <name type="scientific">Sporothrix eucalyptigena</name>
    <dbReference type="NCBI Taxonomy" id="1812306"/>
    <lineage>
        <taxon>Eukaryota</taxon>
        <taxon>Fungi</taxon>
        <taxon>Dikarya</taxon>
        <taxon>Ascomycota</taxon>
        <taxon>Pezizomycotina</taxon>
        <taxon>Sordariomycetes</taxon>
        <taxon>Sordariomycetidae</taxon>
        <taxon>Ophiostomatales</taxon>
        <taxon>Ophiostomataceae</taxon>
        <taxon>Sporothrix</taxon>
    </lineage>
</organism>
<evidence type="ECO:0000313" key="4">
    <source>
        <dbReference type="Proteomes" id="UP001642482"/>
    </source>
</evidence>
<feature type="domain" description="FHA" evidence="2">
    <location>
        <begin position="117"/>
        <end position="170"/>
    </location>
</feature>
<feature type="compositionally biased region" description="Acidic residues" evidence="1">
    <location>
        <begin position="352"/>
        <end position="362"/>
    </location>
</feature>
<comment type="caution">
    <text evidence="3">The sequence shown here is derived from an EMBL/GenBank/DDBJ whole genome shotgun (WGS) entry which is preliminary data.</text>
</comment>
<gene>
    <name evidence="3" type="primary">TOS4</name>
    <name evidence="3" type="ORF">SEUCBS140593_001324</name>
</gene>
<dbReference type="Proteomes" id="UP001642482">
    <property type="component" value="Unassembled WGS sequence"/>
</dbReference>
<sequence>MDSPLGSKASEPSLPQVAGVKRPAPSLLPAFEPLSSSPGLPRLTKKARNNTSGVSSKNAYAKYPTPVPTSSTGIMSSSPPVRAAARPVLQRTLSTASERTPLCAVPSIELNENGETLLMGRSSNSSHYQLSANRLISRVHAKARYIPSVEPLEPNKVEIVCCGWNGLKLHCQGRTWDLSKGDTFTSETENAELMLDVQDARVRIQWPKKNGTDSLANLSDSSWDSPRSTRSHNNRGGVPGAPGGSALQSSPLRRAARIASPESPTPAGIPFSGASLQALLSQHMGSDDEDEDDGAAIQIYEDASGEDEPELPKQDANAGVSFATELVDSFSSDLSEIHSDDDANDSSQNDVYPDDDPDEENDPIVHSFGPFGANLSDRLASFSTNSPKVARPPLSRIPSADGSITSFGSGDAAAERDSIHVKRTSTRPTTPAAVKVEDAERSAEGVGLGISVAAPEAESPRVHISSNVDVETVRNHLINQLAFSRLSSSPLSTIMNNLPAEERRDLTPDALRFIIEGTACVGVIKRQGKDAAGKALESEYYYVSDMDADVSRRSVVDNLRKPSLRNCRKQHKQYYWKRPRTP</sequence>
<feature type="region of interest" description="Disordered" evidence="1">
    <location>
        <begin position="1"/>
        <end position="79"/>
    </location>
</feature>
<feature type="compositionally biased region" description="Polar residues" evidence="1">
    <location>
        <begin position="49"/>
        <end position="58"/>
    </location>
</feature>
<dbReference type="InterPro" id="IPR000253">
    <property type="entry name" value="FHA_dom"/>
</dbReference>
<name>A0ABP0AXC2_9PEZI</name>
<feature type="region of interest" description="Disordered" evidence="1">
    <location>
        <begin position="208"/>
        <end position="272"/>
    </location>
</feature>
<feature type="compositionally biased region" description="Polar residues" evidence="1">
    <location>
        <begin position="212"/>
        <end position="228"/>
    </location>
</feature>
<proteinExistence type="predicted"/>
<feature type="region of interest" description="Disordered" evidence="1">
    <location>
        <begin position="384"/>
        <end position="430"/>
    </location>
</feature>
<evidence type="ECO:0000313" key="3">
    <source>
        <dbReference type="EMBL" id="CAK7211906.1"/>
    </source>
</evidence>
<protein>
    <submittedName>
        <fullName evidence="3">Target of SBF</fullName>
    </submittedName>
</protein>
<evidence type="ECO:0000259" key="2">
    <source>
        <dbReference type="PROSITE" id="PS50006"/>
    </source>
</evidence>
<feature type="compositionally biased region" description="Polar residues" evidence="1">
    <location>
        <begin position="68"/>
        <end position="79"/>
    </location>
</feature>
<evidence type="ECO:0000256" key="1">
    <source>
        <dbReference type="SAM" id="MobiDB-lite"/>
    </source>
</evidence>
<dbReference type="PROSITE" id="PS50006">
    <property type="entry name" value="FHA_DOMAIN"/>
    <property type="match status" value="1"/>
</dbReference>
<feature type="region of interest" description="Disordered" evidence="1">
    <location>
        <begin position="304"/>
        <end position="370"/>
    </location>
</feature>
<keyword evidence="4" id="KW-1185">Reference proteome</keyword>
<dbReference type="EMBL" id="CAWUHD010000008">
    <property type="protein sequence ID" value="CAK7211906.1"/>
    <property type="molecule type" value="Genomic_DNA"/>
</dbReference>